<evidence type="ECO:0000313" key="1">
    <source>
        <dbReference type="EMBL" id="KAH7924610.1"/>
    </source>
</evidence>
<keyword evidence="2" id="KW-1185">Reference proteome</keyword>
<proteinExistence type="predicted"/>
<protein>
    <submittedName>
        <fullName evidence="1">Uncharacterized protein</fullName>
    </submittedName>
</protein>
<sequence length="544" mass="58898">MTAGNNGQMAPPMNEPDAFTVPRAPTKKRKRLRSPSRHSIIPDTQDIGSVPTTQSVDHDALERDASCSSRRRMSRADQPLSVNKGKTTFSRLPAARGTVSERHIDKRDFLRDAVPHPERLRASSSSILNSNASNGNNGPLRLPSTSSTALADSFLETLDLNSGSTCSRQSVPISSAPVLPPTPVSISPLPLPLPTSPPGSTTSRPPQSTTSFPGAHLLHLTHHGHPLTYDLTLLADDPTDPIALLGATQSEPGTYFTVGAHYRRTGRSRAARCIIQALLEREMQCENSATEKGENPSEKNHSYSTTTSSPPPSPPVFRPRGIVTPLINPARRSALLRPALLLLAACELDLSRDAQSPEEKNDHAVAAHDLFRAVYGDGDLRGGRATQESVNAGRPVNALGLNFAPKSLGPENQPAGSFAATAKIVSHTPNPHPPRSPSSARCQALENELTQCRVANRNLEVDIIAAKDLQHRNEQELADAKRRARDVEKDLYEVNQNYRDALARLAEAERSAEDMRRTAAGAETRVWGRMRDLLYDQFGGVQGG</sequence>
<comment type="caution">
    <text evidence="1">The sequence shown here is derived from an EMBL/GenBank/DDBJ whole genome shotgun (WGS) entry which is preliminary data.</text>
</comment>
<dbReference type="EMBL" id="MU266420">
    <property type="protein sequence ID" value="KAH7924610.1"/>
    <property type="molecule type" value="Genomic_DNA"/>
</dbReference>
<accession>A0ACB8BFP6</accession>
<organism evidence="1 2">
    <name type="scientific">Leucogyrophana mollusca</name>
    <dbReference type="NCBI Taxonomy" id="85980"/>
    <lineage>
        <taxon>Eukaryota</taxon>
        <taxon>Fungi</taxon>
        <taxon>Dikarya</taxon>
        <taxon>Basidiomycota</taxon>
        <taxon>Agaricomycotina</taxon>
        <taxon>Agaricomycetes</taxon>
        <taxon>Agaricomycetidae</taxon>
        <taxon>Boletales</taxon>
        <taxon>Boletales incertae sedis</taxon>
        <taxon>Leucogyrophana</taxon>
    </lineage>
</organism>
<evidence type="ECO:0000313" key="2">
    <source>
        <dbReference type="Proteomes" id="UP000790709"/>
    </source>
</evidence>
<name>A0ACB8BFP6_9AGAM</name>
<dbReference type="Proteomes" id="UP000790709">
    <property type="component" value="Unassembled WGS sequence"/>
</dbReference>
<reference evidence="1" key="1">
    <citation type="journal article" date="2021" name="New Phytol.">
        <title>Evolutionary innovations through gain and loss of genes in the ectomycorrhizal Boletales.</title>
        <authorList>
            <person name="Wu G."/>
            <person name="Miyauchi S."/>
            <person name="Morin E."/>
            <person name="Kuo A."/>
            <person name="Drula E."/>
            <person name="Varga T."/>
            <person name="Kohler A."/>
            <person name="Feng B."/>
            <person name="Cao Y."/>
            <person name="Lipzen A."/>
            <person name="Daum C."/>
            <person name="Hundley H."/>
            <person name="Pangilinan J."/>
            <person name="Johnson J."/>
            <person name="Barry K."/>
            <person name="LaButti K."/>
            <person name="Ng V."/>
            <person name="Ahrendt S."/>
            <person name="Min B."/>
            <person name="Choi I.G."/>
            <person name="Park H."/>
            <person name="Plett J.M."/>
            <person name="Magnuson J."/>
            <person name="Spatafora J.W."/>
            <person name="Nagy L.G."/>
            <person name="Henrissat B."/>
            <person name="Grigoriev I.V."/>
            <person name="Yang Z.L."/>
            <person name="Xu J."/>
            <person name="Martin F.M."/>
        </authorList>
    </citation>
    <scope>NUCLEOTIDE SEQUENCE</scope>
    <source>
        <strain evidence="1">KUC20120723A-06</strain>
    </source>
</reference>
<gene>
    <name evidence="1" type="ORF">BV22DRAFT_1195777</name>
</gene>